<dbReference type="EMBL" id="MFFM01000034">
    <property type="protein sequence ID" value="OGF12091.1"/>
    <property type="molecule type" value="Genomic_DNA"/>
</dbReference>
<accession>A0A1F5RDG3</accession>
<reference evidence="1 2" key="1">
    <citation type="journal article" date="2016" name="Nat. Commun.">
        <title>Thousands of microbial genomes shed light on interconnected biogeochemical processes in an aquifer system.</title>
        <authorList>
            <person name="Anantharaman K."/>
            <person name="Brown C.T."/>
            <person name="Hug L.A."/>
            <person name="Sharon I."/>
            <person name="Castelle C.J."/>
            <person name="Probst A.J."/>
            <person name="Thomas B.C."/>
            <person name="Singh A."/>
            <person name="Wilkins M.J."/>
            <person name="Karaoz U."/>
            <person name="Brodie E.L."/>
            <person name="Williams K.H."/>
            <person name="Hubbard S.S."/>
            <person name="Banfield J.F."/>
        </authorList>
    </citation>
    <scope>NUCLEOTIDE SEQUENCE [LARGE SCALE GENOMIC DNA]</scope>
</reference>
<evidence type="ECO:0000313" key="1">
    <source>
        <dbReference type="EMBL" id="OGF12091.1"/>
    </source>
</evidence>
<name>A0A1F5RDG3_9BACT</name>
<evidence type="ECO:0000313" key="2">
    <source>
        <dbReference type="Proteomes" id="UP000177230"/>
    </source>
</evidence>
<dbReference type="Proteomes" id="UP000177230">
    <property type="component" value="Unassembled WGS sequence"/>
</dbReference>
<proteinExistence type="predicted"/>
<gene>
    <name evidence="1" type="ORF">A2024_03640</name>
</gene>
<sequence>MYEYVDKNISWSFGWGRGLETEFGWQEHYSSPEYLFTIRWKTPFRGALRNGTFIEFHNRTLNESNSNKLTIGYLFNKNQNLSFTPTISLGGRVAITPAIEAGWTPFSHLAVSLGTGYAFANNSQKLWESSLGLKLRIWKGIFHQWKISSTYESQTYYEESTDRNWTNCTISIKQYQYLGIMF</sequence>
<organism evidence="1 2">
    <name type="scientific">Candidatus Edwardsbacteria bacterium GWF2_54_11</name>
    <dbReference type="NCBI Taxonomy" id="1817851"/>
    <lineage>
        <taxon>Bacteria</taxon>
        <taxon>Candidatus Edwardsiibacteriota</taxon>
    </lineage>
</organism>
<dbReference type="AlphaFoldDB" id="A0A1F5RDG3"/>
<protein>
    <submittedName>
        <fullName evidence="1">Uncharacterized protein</fullName>
    </submittedName>
</protein>
<comment type="caution">
    <text evidence="1">The sequence shown here is derived from an EMBL/GenBank/DDBJ whole genome shotgun (WGS) entry which is preliminary data.</text>
</comment>